<comment type="caution">
    <text evidence="1">The sequence shown here is derived from an EMBL/GenBank/DDBJ whole genome shotgun (WGS) entry which is preliminary data.</text>
</comment>
<name>A0ACB6S498_9PLEO</name>
<reference evidence="1" key="1">
    <citation type="journal article" date="2020" name="Stud. Mycol.">
        <title>101 Dothideomycetes genomes: a test case for predicting lifestyles and emergence of pathogens.</title>
        <authorList>
            <person name="Haridas S."/>
            <person name="Albert R."/>
            <person name="Binder M."/>
            <person name="Bloem J."/>
            <person name="Labutti K."/>
            <person name="Salamov A."/>
            <person name="Andreopoulos B."/>
            <person name="Baker S."/>
            <person name="Barry K."/>
            <person name="Bills G."/>
            <person name="Bluhm B."/>
            <person name="Cannon C."/>
            <person name="Castanera R."/>
            <person name="Culley D."/>
            <person name="Daum C."/>
            <person name="Ezra D."/>
            <person name="Gonzalez J."/>
            <person name="Henrissat B."/>
            <person name="Kuo A."/>
            <person name="Liang C."/>
            <person name="Lipzen A."/>
            <person name="Lutzoni F."/>
            <person name="Magnuson J."/>
            <person name="Mondo S."/>
            <person name="Nolan M."/>
            <person name="Ohm R."/>
            <person name="Pangilinan J."/>
            <person name="Park H.-J."/>
            <person name="Ramirez L."/>
            <person name="Alfaro M."/>
            <person name="Sun H."/>
            <person name="Tritt A."/>
            <person name="Yoshinaga Y."/>
            <person name="Zwiers L.-H."/>
            <person name="Turgeon B."/>
            <person name="Goodwin S."/>
            <person name="Spatafora J."/>
            <person name="Crous P."/>
            <person name="Grigoriev I."/>
        </authorList>
    </citation>
    <scope>NUCLEOTIDE SEQUENCE</scope>
    <source>
        <strain evidence="1">CBS 525.71</strain>
    </source>
</reference>
<proteinExistence type="predicted"/>
<organism evidence="1 2">
    <name type="scientific">Macroventuria anomochaeta</name>
    <dbReference type="NCBI Taxonomy" id="301207"/>
    <lineage>
        <taxon>Eukaryota</taxon>
        <taxon>Fungi</taxon>
        <taxon>Dikarya</taxon>
        <taxon>Ascomycota</taxon>
        <taxon>Pezizomycotina</taxon>
        <taxon>Dothideomycetes</taxon>
        <taxon>Pleosporomycetidae</taxon>
        <taxon>Pleosporales</taxon>
        <taxon>Pleosporineae</taxon>
        <taxon>Didymellaceae</taxon>
        <taxon>Macroventuria</taxon>
    </lineage>
</organism>
<sequence length="944" mass="104898">MVQQLRREDYTVGWVCALPVELAAAQEMLDEEHDTPRCDAHDTNLYTCGRVGEHNIVIACLPEGQTGTNSAAAVAVQMKSTFSSTRFGLMVGIGGGVPSEEADVRLGDVVVSKPHKVHGGVVQYDSGKATPSGFERTGFLNTPPTVLLNAVANLRAKHMRGRGRLLEYLSKLDSLPDFSREAAGPDTLFKVEYDHAGSTTCEKCSKEHAVAREARRQEVVVHHGTIASGNQVMRSATERDRVSAELGGVLCFEMEAAGLMNSFPCLVIRGVCDYADSHKNKRWQPYAAGTAAAYAKEVLSVIPPADVVKSRTAEETMRDATKPTYCIPFLKNLHFVGRRDELAVLRQRLLIDQDCQKMSIVGLGGTGKTQVALQFVYTVKETQPEWSIFWVPALSMESFEQACVGIAVALSIPQAADGKEDAKELVKQWLSSSQAGRWLLLVDNADDPEILFGSEQSKGIVDYLPDSESGVVVYTTRILEVAVSLTRSDVLELGAMDRQDAAVFFSKSLIRKDLLRDDAMTHKLLDELTCLPLAIAQAAAYLNMNRTTIIKYMRLLRNTEQDLVGLMSEEFRDDTRYKGSANAVATTWVVSFRQIRERDTVAANLLAFMSCVEWKAIPRSLLPSTQSEGRMEKAIGMLCGYSFLMRRGDDKAEEWYDIHRLVHLATRLWVREQSDPAGVMEEAVRHVAKVFPSDDYANRQVWRAYLPHALRLLKAEQGCDVKEKPGLCLWVGRCLEVDGRIQESVMWLEESYRLRSMLEEDDPDLLFTQHELAIAYRADGQVQKAIELLERVVEVEEKTLLPEHPDRLASQHALAMAYRADGQVQKAVELLEAVVEVEEKTLVPEHPSRLASQHVLAGAYREDGQVQKAVALLEAVVNVQEKTLLPEHPSRLASQHSLAMAYHADGQVQKAVELLEAVVEVRERTLLPGHPDRLASQHALAMAY</sequence>
<accession>A0ACB6S498</accession>
<evidence type="ECO:0000313" key="2">
    <source>
        <dbReference type="Proteomes" id="UP000799754"/>
    </source>
</evidence>
<dbReference type="EMBL" id="MU006712">
    <property type="protein sequence ID" value="KAF2628864.1"/>
    <property type="molecule type" value="Genomic_DNA"/>
</dbReference>
<gene>
    <name evidence="1" type="ORF">BU25DRAFT_365889</name>
</gene>
<feature type="non-terminal residue" evidence="1">
    <location>
        <position position="944"/>
    </location>
</feature>
<protein>
    <submittedName>
        <fullName evidence="1">Kinesin light chain</fullName>
    </submittedName>
</protein>
<evidence type="ECO:0000313" key="1">
    <source>
        <dbReference type="EMBL" id="KAF2628864.1"/>
    </source>
</evidence>
<dbReference type="Proteomes" id="UP000799754">
    <property type="component" value="Unassembled WGS sequence"/>
</dbReference>
<keyword evidence="2" id="KW-1185">Reference proteome</keyword>